<keyword evidence="1" id="KW-1133">Transmembrane helix</keyword>
<gene>
    <name evidence="2" type="ORF">ACFQS1_38325</name>
</gene>
<reference evidence="3" key="1">
    <citation type="journal article" date="2019" name="Int. J. Syst. Evol. Microbiol.">
        <title>The Global Catalogue of Microorganisms (GCM) 10K type strain sequencing project: providing services to taxonomists for standard genome sequencing and annotation.</title>
        <authorList>
            <consortium name="The Broad Institute Genomics Platform"/>
            <consortium name="The Broad Institute Genome Sequencing Center for Infectious Disease"/>
            <person name="Wu L."/>
            <person name="Ma J."/>
        </authorList>
    </citation>
    <scope>NUCLEOTIDE SEQUENCE [LARGE SCALE GENOMIC DNA]</scope>
    <source>
        <strain evidence="3">XZYJT-10</strain>
    </source>
</reference>
<dbReference type="RefSeq" id="WP_378977571.1">
    <property type="nucleotide sequence ID" value="NZ_JBHTBJ010000062.1"/>
</dbReference>
<keyword evidence="3" id="KW-1185">Reference proteome</keyword>
<evidence type="ECO:0000256" key="1">
    <source>
        <dbReference type="SAM" id="Phobius"/>
    </source>
</evidence>
<dbReference type="Proteomes" id="UP001596548">
    <property type="component" value="Unassembled WGS sequence"/>
</dbReference>
<name>A0ABW2I4V3_9ACTN</name>
<evidence type="ECO:0008006" key="4">
    <source>
        <dbReference type="Google" id="ProtNLM"/>
    </source>
</evidence>
<feature type="transmembrane region" description="Helical" evidence="1">
    <location>
        <begin position="6"/>
        <end position="24"/>
    </location>
</feature>
<proteinExistence type="predicted"/>
<keyword evidence="1" id="KW-0472">Membrane</keyword>
<protein>
    <recommendedName>
        <fullName evidence="4">Secreted protein</fullName>
    </recommendedName>
</protein>
<keyword evidence="1" id="KW-0812">Transmembrane</keyword>
<dbReference type="EMBL" id="JBHTBJ010000062">
    <property type="protein sequence ID" value="MFC7279849.1"/>
    <property type="molecule type" value="Genomic_DNA"/>
</dbReference>
<organism evidence="2 3">
    <name type="scientific">Paractinoplanes rhizophilus</name>
    <dbReference type="NCBI Taxonomy" id="1416877"/>
    <lineage>
        <taxon>Bacteria</taxon>
        <taxon>Bacillati</taxon>
        <taxon>Actinomycetota</taxon>
        <taxon>Actinomycetes</taxon>
        <taxon>Micromonosporales</taxon>
        <taxon>Micromonosporaceae</taxon>
        <taxon>Paractinoplanes</taxon>
    </lineage>
</organism>
<accession>A0ABW2I4V3</accession>
<sequence length="151" mass="17155">MAWEWIAPVTAGAAGTMGAFFTWLTGRQGRAQVAELSAAADRRTTHERIETQRRNAYLGILQLAQINEQREKYKRRGDTEKLAELTAQWPRNTRMSILIEHEALFELYGSPEARAILATWTDLPDPHDPACFAEFCREFLAVARHDLGLDL</sequence>
<comment type="caution">
    <text evidence="2">The sequence shown here is derived from an EMBL/GenBank/DDBJ whole genome shotgun (WGS) entry which is preliminary data.</text>
</comment>
<evidence type="ECO:0000313" key="3">
    <source>
        <dbReference type="Proteomes" id="UP001596548"/>
    </source>
</evidence>
<evidence type="ECO:0000313" key="2">
    <source>
        <dbReference type="EMBL" id="MFC7279849.1"/>
    </source>
</evidence>